<dbReference type="Pfam" id="PF08843">
    <property type="entry name" value="AbiEii"/>
    <property type="match status" value="1"/>
</dbReference>
<gene>
    <name evidence="1" type="ORF">MNBD_GAMMA12-3248</name>
</gene>
<evidence type="ECO:0000313" key="1">
    <source>
        <dbReference type="EMBL" id="VAW78978.1"/>
    </source>
</evidence>
<dbReference type="InterPro" id="IPR014513">
    <property type="entry name" value="UCP021525"/>
</dbReference>
<reference evidence="1" key="1">
    <citation type="submission" date="2018-06" db="EMBL/GenBank/DDBJ databases">
        <authorList>
            <person name="Zhirakovskaya E."/>
        </authorList>
    </citation>
    <scope>NUCLEOTIDE SEQUENCE</scope>
</reference>
<sequence length="255" mass="27954">MTSTLLNIAGKIDSQTVKLFESVCLVTSELALPYVVVGATARDLILHHGHGANIQRATSDIDFAIEVSDWESFALLTNSLCRKGFKPSKVPQRLLSPDNIPVDIVPFGRIEDPEASIAWPPDGDVVMSVLGFQEACDHAERVRIHNAPVIDIRVATPPGMILLKLIAWIDRAVDMRIKDAKDIAYLLSTYEKISAVVDAGYDDSNIVHMESYDWDVTQTCSFILGQHAKSIAGKATRKEIVKLATGEGHTVVCNF</sequence>
<dbReference type="PIRSF" id="PIRSF021525">
    <property type="entry name" value="UCP021525"/>
    <property type="match status" value="1"/>
</dbReference>
<organism evidence="1">
    <name type="scientific">hydrothermal vent metagenome</name>
    <dbReference type="NCBI Taxonomy" id="652676"/>
    <lineage>
        <taxon>unclassified sequences</taxon>
        <taxon>metagenomes</taxon>
        <taxon>ecological metagenomes</taxon>
    </lineage>
</organism>
<name>A0A3B0YDL2_9ZZZZ</name>
<dbReference type="EMBL" id="UOFL01000170">
    <property type="protein sequence ID" value="VAW78978.1"/>
    <property type="molecule type" value="Genomic_DNA"/>
</dbReference>
<dbReference type="InterPro" id="IPR014942">
    <property type="entry name" value="AbiEii"/>
</dbReference>
<dbReference type="Gene3D" id="3.30.460.40">
    <property type="match status" value="1"/>
</dbReference>
<dbReference type="AlphaFoldDB" id="A0A3B0YDL2"/>
<proteinExistence type="predicted"/>
<accession>A0A3B0YDL2</accession>
<protein>
    <recommendedName>
        <fullName evidence="2">Nucleotidyltransferase</fullName>
    </recommendedName>
</protein>
<evidence type="ECO:0008006" key="2">
    <source>
        <dbReference type="Google" id="ProtNLM"/>
    </source>
</evidence>